<reference evidence="1" key="1">
    <citation type="submission" date="2014-05" db="EMBL/GenBank/DDBJ databases">
        <authorList>
            <person name="Chronopoulou M."/>
        </authorList>
    </citation>
    <scope>NUCLEOTIDE SEQUENCE</scope>
    <source>
        <tissue evidence="1">Whole organism</tissue>
    </source>
</reference>
<evidence type="ECO:0000313" key="1">
    <source>
        <dbReference type="EMBL" id="CDW51048.1"/>
    </source>
</evidence>
<name>A0A0K2VKQ1_LEPSM</name>
<sequence length="32" mass="3670">TVHHGLHQLNGINVNVIKVSYFCVIYIKDTED</sequence>
<dbReference type="AlphaFoldDB" id="A0A0K2VKQ1"/>
<protein>
    <submittedName>
        <fullName evidence="1">Uncharacterized protein</fullName>
    </submittedName>
</protein>
<feature type="non-terminal residue" evidence="1">
    <location>
        <position position="1"/>
    </location>
</feature>
<proteinExistence type="predicted"/>
<dbReference type="EMBL" id="HACA01033687">
    <property type="protein sequence ID" value="CDW51048.1"/>
    <property type="molecule type" value="Transcribed_RNA"/>
</dbReference>
<organism evidence="1">
    <name type="scientific">Lepeophtheirus salmonis</name>
    <name type="common">Salmon louse</name>
    <name type="synonym">Caligus salmonis</name>
    <dbReference type="NCBI Taxonomy" id="72036"/>
    <lineage>
        <taxon>Eukaryota</taxon>
        <taxon>Metazoa</taxon>
        <taxon>Ecdysozoa</taxon>
        <taxon>Arthropoda</taxon>
        <taxon>Crustacea</taxon>
        <taxon>Multicrustacea</taxon>
        <taxon>Hexanauplia</taxon>
        <taxon>Copepoda</taxon>
        <taxon>Siphonostomatoida</taxon>
        <taxon>Caligidae</taxon>
        <taxon>Lepeophtheirus</taxon>
    </lineage>
</organism>
<accession>A0A0K2VKQ1</accession>